<dbReference type="Pfam" id="PF02636">
    <property type="entry name" value="Methyltransf_28"/>
    <property type="match status" value="1"/>
</dbReference>
<dbReference type="InterPro" id="IPR038375">
    <property type="entry name" value="NDUFAF7_sf"/>
</dbReference>
<keyword evidence="3 7" id="KW-0489">Methyltransferase</keyword>
<evidence type="ECO:0000256" key="1">
    <source>
        <dbReference type="ARBA" id="ARBA00004173"/>
    </source>
</evidence>
<evidence type="ECO:0000313" key="9">
    <source>
        <dbReference type="Proteomes" id="UP000053317"/>
    </source>
</evidence>
<evidence type="ECO:0000256" key="3">
    <source>
        <dbReference type="ARBA" id="ARBA00022603"/>
    </source>
</evidence>
<dbReference type="GO" id="GO:0032981">
    <property type="term" value="P:mitochondrial respiratory chain complex I assembly"/>
    <property type="evidence" value="ECO:0007669"/>
    <property type="project" value="TreeGrafter"/>
</dbReference>
<keyword evidence="9" id="KW-1185">Reference proteome</keyword>
<name>A0A0G2H1D5_PHACM</name>
<organism evidence="8 9">
    <name type="scientific">Phaeomoniella chlamydospora</name>
    <name type="common">Phaeoacremonium chlamydosporum</name>
    <dbReference type="NCBI Taxonomy" id="158046"/>
    <lineage>
        <taxon>Eukaryota</taxon>
        <taxon>Fungi</taxon>
        <taxon>Dikarya</taxon>
        <taxon>Ascomycota</taxon>
        <taxon>Pezizomycotina</taxon>
        <taxon>Eurotiomycetes</taxon>
        <taxon>Chaetothyriomycetidae</taxon>
        <taxon>Phaeomoniellales</taxon>
        <taxon>Phaeomoniellaceae</taxon>
        <taxon>Phaeomoniella</taxon>
    </lineage>
</organism>
<comment type="function">
    <text evidence="7">Arginine methyltransferase involved in the assembly or stability of mitochondrial NADH:ubiquinone oxidoreductase complex (complex I).</text>
</comment>
<evidence type="ECO:0000313" key="8">
    <source>
        <dbReference type="EMBL" id="KKY29148.1"/>
    </source>
</evidence>
<dbReference type="OrthoDB" id="5595109at2759"/>
<evidence type="ECO:0000256" key="7">
    <source>
        <dbReference type="RuleBase" id="RU364114"/>
    </source>
</evidence>
<comment type="catalytic activity">
    <reaction evidence="6 7">
        <text>L-arginyl-[protein] + 2 S-adenosyl-L-methionine = N(omega),N(omega)'-dimethyl-L-arginyl-[protein] + 2 S-adenosyl-L-homocysteine + 2 H(+)</text>
        <dbReference type="Rhea" id="RHEA:48108"/>
        <dbReference type="Rhea" id="RHEA-COMP:10532"/>
        <dbReference type="Rhea" id="RHEA-COMP:11992"/>
        <dbReference type="ChEBI" id="CHEBI:15378"/>
        <dbReference type="ChEBI" id="CHEBI:29965"/>
        <dbReference type="ChEBI" id="CHEBI:57856"/>
        <dbReference type="ChEBI" id="CHEBI:59789"/>
        <dbReference type="ChEBI" id="CHEBI:88221"/>
        <dbReference type="EC" id="2.1.1.320"/>
    </reaction>
</comment>
<comment type="caution">
    <text evidence="8">The sequence shown here is derived from an EMBL/GenBank/DDBJ whole genome shotgun (WGS) entry which is preliminary data.</text>
</comment>
<accession>A0A0G2H1D5</accession>
<dbReference type="GO" id="GO:0032259">
    <property type="term" value="P:methylation"/>
    <property type="evidence" value="ECO:0007669"/>
    <property type="project" value="UniProtKB-KW"/>
</dbReference>
<evidence type="ECO:0000256" key="2">
    <source>
        <dbReference type="ARBA" id="ARBA00005891"/>
    </source>
</evidence>
<dbReference type="SUPFAM" id="SSF53335">
    <property type="entry name" value="S-adenosyl-L-methionine-dependent methyltransferases"/>
    <property type="match status" value="1"/>
</dbReference>
<comment type="subcellular location">
    <subcellularLocation>
        <location evidence="1 7">Mitochondrion</location>
    </subcellularLocation>
</comment>
<evidence type="ECO:0000256" key="6">
    <source>
        <dbReference type="ARBA" id="ARBA00048612"/>
    </source>
</evidence>
<protein>
    <recommendedName>
        <fullName evidence="7">Protein arginine methyltransferase NDUFAF7</fullName>
        <ecNumber evidence="7">2.1.1.320</ecNumber>
    </recommendedName>
</protein>
<dbReference type="Proteomes" id="UP000053317">
    <property type="component" value="Unassembled WGS sequence"/>
</dbReference>
<dbReference type="PANTHER" id="PTHR12049">
    <property type="entry name" value="PROTEIN ARGININE METHYLTRANSFERASE NDUFAF7, MITOCHONDRIAL"/>
    <property type="match status" value="1"/>
</dbReference>
<dbReference type="InterPro" id="IPR029063">
    <property type="entry name" value="SAM-dependent_MTases_sf"/>
</dbReference>
<comment type="similarity">
    <text evidence="2 7">Belongs to the NDUFAF7 family.</text>
</comment>
<gene>
    <name evidence="8" type="ORF">UCRPC4_g00117</name>
</gene>
<reference evidence="8 9" key="2">
    <citation type="submission" date="2015-05" db="EMBL/GenBank/DDBJ databases">
        <authorList>
            <person name="Morales-Cruz A."/>
            <person name="Amrine K.C."/>
            <person name="Cantu D."/>
        </authorList>
    </citation>
    <scope>NUCLEOTIDE SEQUENCE [LARGE SCALE GENOMIC DNA]</scope>
    <source>
        <strain evidence="8">UCRPC4</strain>
    </source>
</reference>
<dbReference type="InterPro" id="IPR003788">
    <property type="entry name" value="NDUFAF7"/>
</dbReference>
<reference evidence="8 9" key="1">
    <citation type="submission" date="2015-05" db="EMBL/GenBank/DDBJ databases">
        <title>Distinctive expansion of gene families associated with plant cell wall degradation and secondary metabolism in the genomes of grapevine trunk pathogens.</title>
        <authorList>
            <person name="Lawrence D.P."/>
            <person name="Travadon R."/>
            <person name="Rolshausen P.E."/>
            <person name="Baumgartner K."/>
        </authorList>
    </citation>
    <scope>NUCLEOTIDE SEQUENCE [LARGE SCALE GENOMIC DNA]</scope>
    <source>
        <strain evidence="8">UCRPC4</strain>
    </source>
</reference>
<sequence length="418" mass="45809">MRQCLTSSDGGYYTTVRESGDPFGKGGDFVTSPEISQIFGELVGIWFLTEWMAQGAPHKGVRLIEMGPGRGTLMDDMLRALRNFKSFTSAVDSVLLVEASPSLREAQRALLCGDHPFEDTPNGQKSISKYSNILVEWIEDMSLLDPPSEKTRIPFFIAHEFFDALPIHAFKTVPKPIETESASSNPPIPRKAPSGPQWRELVVAMNTKKELDTSSEEPEFQLSVAKAGNPNSMVIPETSNRYKKMKNNPDAYIEISPESQKFAQEIARHIGGLQTSTAKGAALIIDYGTMFTIPINSLRGIQKHKIVSPFASPGQVDISADVDFTALAEAALEASPNVEVHGPVEQGHFLHALGIEDRAKQLLRRTTDETKKKDLETAWKRLVERSGSGMGKIYKALAVVPESGGKRRPIGFGGDVAV</sequence>
<evidence type="ECO:0000256" key="4">
    <source>
        <dbReference type="ARBA" id="ARBA00022679"/>
    </source>
</evidence>
<dbReference type="AlphaFoldDB" id="A0A0G2H1D5"/>
<dbReference type="PANTHER" id="PTHR12049:SF7">
    <property type="entry name" value="PROTEIN ARGININE METHYLTRANSFERASE NDUFAF7, MITOCHONDRIAL"/>
    <property type="match status" value="1"/>
</dbReference>
<keyword evidence="5 7" id="KW-0496">Mitochondrion</keyword>
<dbReference type="GO" id="GO:0005739">
    <property type="term" value="C:mitochondrion"/>
    <property type="evidence" value="ECO:0007669"/>
    <property type="project" value="UniProtKB-SubCell"/>
</dbReference>
<dbReference type="EC" id="2.1.1.320" evidence="7"/>
<dbReference type="EMBL" id="LCWF01000004">
    <property type="protein sequence ID" value="KKY29148.1"/>
    <property type="molecule type" value="Genomic_DNA"/>
</dbReference>
<proteinExistence type="inferred from homology"/>
<dbReference type="GO" id="GO:0035243">
    <property type="term" value="F:protein-arginine omega-N symmetric methyltransferase activity"/>
    <property type="evidence" value="ECO:0007669"/>
    <property type="project" value="UniProtKB-EC"/>
</dbReference>
<keyword evidence="4 7" id="KW-0808">Transferase</keyword>
<dbReference type="Gene3D" id="3.40.50.12710">
    <property type="match status" value="1"/>
</dbReference>
<evidence type="ECO:0000256" key="5">
    <source>
        <dbReference type="ARBA" id="ARBA00023128"/>
    </source>
</evidence>